<protein>
    <recommendedName>
        <fullName evidence="3">DUF4220 domain-containing protein</fullName>
    </recommendedName>
</protein>
<evidence type="ECO:0000256" key="2">
    <source>
        <dbReference type="SAM" id="Phobius"/>
    </source>
</evidence>
<comment type="caution">
    <text evidence="4">The sequence shown here is derived from an EMBL/GenBank/DDBJ whole genome shotgun (WGS) entry which is preliminary data.</text>
</comment>
<feature type="domain" description="DUF4220" evidence="3">
    <location>
        <begin position="16"/>
        <end position="264"/>
    </location>
</feature>
<dbReference type="InterPro" id="IPR025315">
    <property type="entry name" value="DUF4220"/>
</dbReference>
<evidence type="ECO:0000259" key="3">
    <source>
        <dbReference type="Pfam" id="PF13968"/>
    </source>
</evidence>
<feature type="compositionally biased region" description="Polar residues" evidence="1">
    <location>
        <begin position="1"/>
        <end position="13"/>
    </location>
</feature>
<evidence type="ECO:0000256" key="1">
    <source>
        <dbReference type="SAM" id="MobiDB-lite"/>
    </source>
</evidence>
<name>A0A3L6T7X9_PANMI</name>
<reference evidence="5" key="1">
    <citation type="journal article" date="2019" name="Nat. Commun.">
        <title>The genome of broomcorn millet.</title>
        <authorList>
            <person name="Zou C."/>
            <person name="Miki D."/>
            <person name="Li D."/>
            <person name="Tang Q."/>
            <person name="Xiao L."/>
            <person name="Rajput S."/>
            <person name="Deng P."/>
            <person name="Jia W."/>
            <person name="Huang R."/>
            <person name="Zhang M."/>
            <person name="Sun Y."/>
            <person name="Hu J."/>
            <person name="Fu X."/>
            <person name="Schnable P.S."/>
            <person name="Li F."/>
            <person name="Zhang H."/>
            <person name="Feng B."/>
            <person name="Zhu X."/>
            <person name="Liu R."/>
            <person name="Schnable J.C."/>
            <person name="Zhu J.-K."/>
            <person name="Zhang H."/>
        </authorList>
    </citation>
    <scope>NUCLEOTIDE SEQUENCE [LARGE SCALE GENOMIC DNA]</scope>
</reference>
<gene>
    <name evidence="4" type="ORF">C2845_PM03G18180</name>
</gene>
<feature type="transmembrane region" description="Helical" evidence="2">
    <location>
        <begin position="194"/>
        <end position="216"/>
    </location>
</feature>
<dbReference type="Pfam" id="PF13968">
    <property type="entry name" value="DUF4220"/>
    <property type="match status" value="1"/>
</dbReference>
<sequence length="543" mass="62068">MSASSFLDKQTSNVEDHMKSEHQESTNYDPVTLQGYNYLVCERIDSPTEITVSQTWLSNEGPFSSSDSKQLKRACLSYALFRLLRRSFFGIACPESRLQKTHDLVLKGLLVDVENNYEAAYRVIEAELAFTHDHFFTSSASFNTKLSRLIILLSIGKVCAYPLMAVLLIRTFIQNNDKTRSSETQEMPVRLFEAVLAAVIMLMFSIVELLQLYLYLSSDWAKIQLVRFYISGKSIQCGTYMFYNKLPRILGYWQHKIGQHSLLKDLHGRSFITDIMGSVSGRFFRLFEYHSVMSRGICHPGVKRSGPIRLNRDVNLAVVRTLKASNGQLSNGAFSLQQNAQCRLLWACQQGNHVSTMLIWHVATEYCDLAQSCGKEVGGRSVSNRTIAGTLSNYCAYLMAFVPELLPGHQLGTRKLFDKVRHDALNMLSKERTLHAKYRRMKTIEVKPSDERVFMKGIRLGKQLKEIRHHMRWKVLADFWTEMILYIAPSDNAKAHIEHLANGGEFLTHLWALLFHAGILERDEFNHDIENAATDQSNQEVED</sequence>
<keyword evidence="2" id="KW-0472">Membrane</keyword>
<dbReference type="InterPro" id="IPR007658">
    <property type="entry name" value="DUF594"/>
</dbReference>
<dbReference type="PANTHER" id="PTHR31325">
    <property type="entry name" value="OS01G0798800 PROTEIN-RELATED"/>
    <property type="match status" value="1"/>
</dbReference>
<organism evidence="4 5">
    <name type="scientific">Panicum miliaceum</name>
    <name type="common">Proso millet</name>
    <name type="synonym">Broomcorn millet</name>
    <dbReference type="NCBI Taxonomy" id="4540"/>
    <lineage>
        <taxon>Eukaryota</taxon>
        <taxon>Viridiplantae</taxon>
        <taxon>Streptophyta</taxon>
        <taxon>Embryophyta</taxon>
        <taxon>Tracheophyta</taxon>
        <taxon>Spermatophyta</taxon>
        <taxon>Magnoliopsida</taxon>
        <taxon>Liliopsida</taxon>
        <taxon>Poales</taxon>
        <taxon>Poaceae</taxon>
        <taxon>PACMAD clade</taxon>
        <taxon>Panicoideae</taxon>
        <taxon>Panicodae</taxon>
        <taxon>Paniceae</taxon>
        <taxon>Panicinae</taxon>
        <taxon>Panicum</taxon>
        <taxon>Panicum sect. Panicum</taxon>
    </lineage>
</organism>
<dbReference type="OrthoDB" id="672171at2759"/>
<keyword evidence="2" id="KW-0812">Transmembrane</keyword>
<evidence type="ECO:0000313" key="5">
    <source>
        <dbReference type="Proteomes" id="UP000275267"/>
    </source>
</evidence>
<keyword evidence="2" id="KW-1133">Transmembrane helix</keyword>
<dbReference type="Pfam" id="PF04578">
    <property type="entry name" value="DUF594"/>
    <property type="match status" value="1"/>
</dbReference>
<dbReference type="Proteomes" id="UP000275267">
    <property type="component" value="Unassembled WGS sequence"/>
</dbReference>
<evidence type="ECO:0000313" key="4">
    <source>
        <dbReference type="EMBL" id="RLN34411.1"/>
    </source>
</evidence>
<dbReference type="EMBL" id="PQIB02000002">
    <property type="protein sequence ID" value="RLN34411.1"/>
    <property type="molecule type" value="Genomic_DNA"/>
</dbReference>
<feature type="region of interest" description="Disordered" evidence="1">
    <location>
        <begin position="1"/>
        <end position="26"/>
    </location>
</feature>
<feature type="transmembrane region" description="Helical" evidence="2">
    <location>
        <begin position="149"/>
        <end position="173"/>
    </location>
</feature>
<keyword evidence="5" id="KW-1185">Reference proteome</keyword>
<dbReference type="AlphaFoldDB" id="A0A3L6T7X9"/>
<feature type="compositionally biased region" description="Basic and acidic residues" evidence="1">
    <location>
        <begin position="14"/>
        <end position="24"/>
    </location>
</feature>
<proteinExistence type="predicted"/>
<accession>A0A3L6T7X9</accession>
<dbReference type="STRING" id="4540.A0A3L6T7X9"/>